<dbReference type="PROSITE" id="PS51009">
    <property type="entry name" value="CYTCII"/>
    <property type="match status" value="1"/>
</dbReference>
<dbReference type="SUPFAM" id="SSF47175">
    <property type="entry name" value="Cytochromes"/>
    <property type="match status" value="1"/>
</dbReference>
<dbReference type="RefSeq" id="WP_274038646.1">
    <property type="nucleotide sequence ID" value="NZ_CP059734.1"/>
</dbReference>
<dbReference type="GO" id="GO:0022900">
    <property type="term" value="P:electron transport chain"/>
    <property type="evidence" value="ECO:0007669"/>
    <property type="project" value="InterPro"/>
</dbReference>
<evidence type="ECO:0000313" key="2">
    <source>
        <dbReference type="Proteomes" id="UP000032352"/>
    </source>
</evidence>
<dbReference type="AlphaFoldDB" id="A0AAE9Z9H1"/>
<accession>A0AAE9Z9H1</accession>
<reference evidence="1 2" key="2">
    <citation type="journal article" date="2022" name="Mar. Drugs">
        <title>Bioassay-Guided Fractionation Leads to the Detection of Cholic Acid Generated by the Rare Thalassomonas sp.</title>
        <authorList>
            <person name="Pheiffer F."/>
            <person name="Schneider Y.K."/>
            <person name="Hansen E.H."/>
            <person name="Andersen J.H."/>
            <person name="Isaksson J."/>
            <person name="Busche T."/>
            <person name="R C."/>
            <person name="Kalinowski J."/>
            <person name="Zyl L.V."/>
            <person name="Trindade M."/>
        </authorList>
    </citation>
    <scope>NUCLEOTIDE SEQUENCE [LARGE SCALE GENOMIC DNA]</scope>
    <source>
        <strain evidence="1 2">XOM25</strain>
    </source>
</reference>
<dbReference type="GO" id="GO:0020037">
    <property type="term" value="F:heme binding"/>
    <property type="evidence" value="ECO:0007669"/>
    <property type="project" value="InterPro"/>
</dbReference>
<organism evidence="1 2">
    <name type="scientific">Thalassomonas viridans</name>
    <dbReference type="NCBI Taxonomy" id="137584"/>
    <lineage>
        <taxon>Bacteria</taxon>
        <taxon>Pseudomonadati</taxon>
        <taxon>Pseudomonadota</taxon>
        <taxon>Gammaproteobacteria</taxon>
        <taxon>Alteromonadales</taxon>
        <taxon>Colwelliaceae</taxon>
        <taxon>Thalassomonas</taxon>
    </lineage>
</organism>
<proteinExistence type="predicted"/>
<dbReference type="EMBL" id="CP059734">
    <property type="protein sequence ID" value="WDE08722.1"/>
    <property type="molecule type" value="Genomic_DNA"/>
</dbReference>
<dbReference type="Proteomes" id="UP000032352">
    <property type="component" value="Chromosome pTvir"/>
</dbReference>
<dbReference type="GO" id="GO:0009055">
    <property type="term" value="F:electron transfer activity"/>
    <property type="evidence" value="ECO:0007669"/>
    <property type="project" value="InterPro"/>
</dbReference>
<reference evidence="1 2" key="1">
    <citation type="journal article" date="2015" name="Genome Announc.">
        <title>Draft Genome Sequences of Marine Isolates of Thalassomonas viridans and Thalassomonas actiniarum.</title>
        <authorList>
            <person name="Olonade I."/>
            <person name="van Zyl L.J."/>
            <person name="Trindade M."/>
        </authorList>
    </citation>
    <scope>NUCLEOTIDE SEQUENCE [LARGE SCALE GENOMIC DNA]</scope>
    <source>
        <strain evidence="1 2">XOM25</strain>
    </source>
</reference>
<sequence>MIRNVLTGIAIAILSGFSPAESYAEQPATEQRQQLFKQIEADTERLEDIVDAQSWEQVTTLARQLERDVELLRTLFPDSSRGEGRSKSKIWQNWGDFDQRLSAWSASFEKLAITSQSKDHRQIEAALDSATSTCRSCHMKYRSLW</sequence>
<dbReference type="InterPro" id="IPR002321">
    <property type="entry name" value="Cyt_c_II"/>
</dbReference>
<gene>
    <name evidence="1" type="ORF">SG34_032990</name>
</gene>
<keyword evidence="2" id="KW-1185">Reference proteome</keyword>
<dbReference type="InterPro" id="IPR010980">
    <property type="entry name" value="Cyt_c/b562"/>
</dbReference>
<dbReference type="Pfam" id="PF01322">
    <property type="entry name" value="Cytochrom_C_2"/>
    <property type="match status" value="1"/>
</dbReference>
<evidence type="ECO:0000313" key="1">
    <source>
        <dbReference type="EMBL" id="WDE08722.1"/>
    </source>
</evidence>
<dbReference type="GO" id="GO:0005506">
    <property type="term" value="F:iron ion binding"/>
    <property type="evidence" value="ECO:0007669"/>
    <property type="project" value="InterPro"/>
</dbReference>
<dbReference type="Gene3D" id="1.20.120.10">
    <property type="entry name" value="Cytochrome c/b562"/>
    <property type="match status" value="1"/>
</dbReference>
<dbReference type="KEGG" id="tvd:SG34_032990"/>
<protein>
    <submittedName>
        <fullName evidence="1">Cytochrome c</fullName>
    </submittedName>
</protein>
<name>A0AAE9Z9H1_9GAMM</name>